<organism evidence="1 2">
    <name type="scientific">Sphingobacterium thermophilum</name>
    <dbReference type="NCBI Taxonomy" id="768534"/>
    <lineage>
        <taxon>Bacteria</taxon>
        <taxon>Pseudomonadati</taxon>
        <taxon>Bacteroidota</taxon>
        <taxon>Sphingobacteriia</taxon>
        <taxon>Sphingobacteriales</taxon>
        <taxon>Sphingobacteriaceae</taxon>
        <taxon>Sphingobacterium</taxon>
    </lineage>
</organism>
<dbReference type="Gene3D" id="1.10.150.520">
    <property type="match status" value="1"/>
</dbReference>
<dbReference type="Gene3D" id="3.40.50.1000">
    <property type="entry name" value="HAD superfamily/HAD-like"/>
    <property type="match status" value="1"/>
</dbReference>
<evidence type="ECO:0000313" key="2">
    <source>
        <dbReference type="Proteomes" id="UP001500394"/>
    </source>
</evidence>
<accession>A0ABP8R3N3</accession>
<protein>
    <submittedName>
        <fullName evidence="1">Uncharacterized protein</fullName>
    </submittedName>
</protein>
<keyword evidence="2" id="KW-1185">Reference proteome</keyword>
<gene>
    <name evidence="1" type="ORF">GCM10023173_17240</name>
</gene>
<dbReference type="InterPro" id="IPR023214">
    <property type="entry name" value="HAD_sf"/>
</dbReference>
<dbReference type="SUPFAM" id="SSF56784">
    <property type="entry name" value="HAD-like"/>
    <property type="match status" value="1"/>
</dbReference>
<evidence type="ECO:0000313" key="1">
    <source>
        <dbReference type="EMBL" id="GAA4517113.1"/>
    </source>
</evidence>
<sequence>MMSEKLKNIPTDRKLYAFELDDVLYPYQDYILQIYYLFGSFYEFIEGTVKANDLAHFMKKVYMHHGEDMVFDAAKEVYGIDEKYKENLERLKANGILPLRLELYEEAKQLLLSLLEKGKQICVLTKGNPVEQLNKLKFFEWGALEQYRKSIKIYFVDELLHQQIDIIPYLAEEFTVNEEDIFVVH</sequence>
<dbReference type="EMBL" id="BAABGR010000020">
    <property type="protein sequence ID" value="GAA4517113.1"/>
    <property type="molecule type" value="Genomic_DNA"/>
</dbReference>
<reference evidence="2" key="1">
    <citation type="journal article" date="2019" name="Int. J. Syst. Evol. Microbiol.">
        <title>The Global Catalogue of Microorganisms (GCM) 10K type strain sequencing project: providing services to taxonomists for standard genome sequencing and annotation.</title>
        <authorList>
            <consortium name="The Broad Institute Genomics Platform"/>
            <consortium name="The Broad Institute Genome Sequencing Center for Infectious Disease"/>
            <person name="Wu L."/>
            <person name="Ma J."/>
        </authorList>
    </citation>
    <scope>NUCLEOTIDE SEQUENCE [LARGE SCALE GENOMIC DNA]</scope>
    <source>
        <strain evidence="2">JCM 17858</strain>
    </source>
</reference>
<name>A0ABP8R3N3_9SPHI</name>
<dbReference type="InterPro" id="IPR036412">
    <property type="entry name" value="HAD-like_sf"/>
</dbReference>
<comment type="caution">
    <text evidence="1">The sequence shown here is derived from an EMBL/GenBank/DDBJ whole genome shotgun (WGS) entry which is preliminary data.</text>
</comment>
<proteinExistence type="predicted"/>
<dbReference type="Proteomes" id="UP001500394">
    <property type="component" value="Unassembled WGS sequence"/>
</dbReference>